<dbReference type="InterPro" id="IPR011993">
    <property type="entry name" value="PH-like_dom_sf"/>
</dbReference>
<dbReference type="GO" id="GO:0005643">
    <property type="term" value="C:nuclear pore"/>
    <property type="evidence" value="ECO:0007669"/>
    <property type="project" value="TreeGrafter"/>
</dbReference>
<dbReference type="GO" id="GO:0005096">
    <property type="term" value="F:GTPase activator activity"/>
    <property type="evidence" value="ECO:0007669"/>
    <property type="project" value="TreeGrafter"/>
</dbReference>
<keyword evidence="1" id="KW-0175">Coiled coil</keyword>
<keyword evidence="5" id="KW-1185">Reference proteome</keyword>
<evidence type="ECO:0000313" key="4">
    <source>
        <dbReference type="EMBL" id="KAK0427807.1"/>
    </source>
</evidence>
<organism evidence="4 5">
    <name type="scientific">Steinernema hermaphroditum</name>
    <dbReference type="NCBI Taxonomy" id="289476"/>
    <lineage>
        <taxon>Eukaryota</taxon>
        <taxon>Metazoa</taxon>
        <taxon>Ecdysozoa</taxon>
        <taxon>Nematoda</taxon>
        <taxon>Chromadorea</taxon>
        <taxon>Rhabditida</taxon>
        <taxon>Tylenchina</taxon>
        <taxon>Panagrolaimomorpha</taxon>
        <taxon>Strongyloidoidea</taxon>
        <taxon>Steinernematidae</taxon>
        <taxon>Steinernema</taxon>
    </lineage>
</organism>
<feature type="domain" description="RanBD1" evidence="3">
    <location>
        <begin position="895"/>
        <end position="1029"/>
    </location>
</feature>
<gene>
    <name evidence="4" type="ORF">QR680_010435</name>
</gene>
<name>A0AA39INZ3_9BILA</name>
<dbReference type="GO" id="GO:0005737">
    <property type="term" value="C:cytoplasm"/>
    <property type="evidence" value="ECO:0007669"/>
    <property type="project" value="TreeGrafter"/>
</dbReference>
<evidence type="ECO:0000259" key="3">
    <source>
        <dbReference type="PROSITE" id="PS50196"/>
    </source>
</evidence>
<dbReference type="PANTHER" id="PTHR23138">
    <property type="entry name" value="RAN BINDING PROTEIN"/>
    <property type="match status" value="1"/>
</dbReference>
<feature type="compositionally biased region" description="Low complexity" evidence="2">
    <location>
        <begin position="847"/>
        <end position="858"/>
    </location>
</feature>
<feature type="region of interest" description="Disordered" evidence="2">
    <location>
        <begin position="1207"/>
        <end position="1248"/>
    </location>
</feature>
<proteinExistence type="predicted"/>
<dbReference type="InterPro" id="IPR045255">
    <property type="entry name" value="RanBP1-like"/>
</dbReference>
<feature type="region of interest" description="Disordered" evidence="2">
    <location>
        <begin position="837"/>
        <end position="891"/>
    </location>
</feature>
<feature type="compositionally biased region" description="Acidic residues" evidence="2">
    <location>
        <begin position="1234"/>
        <end position="1245"/>
    </location>
</feature>
<evidence type="ECO:0000256" key="2">
    <source>
        <dbReference type="SAM" id="MobiDB-lite"/>
    </source>
</evidence>
<dbReference type="InterPro" id="IPR000156">
    <property type="entry name" value="Ran_bind_dom"/>
</dbReference>
<dbReference type="CDD" id="cd00835">
    <property type="entry name" value="RanBD_family"/>
    <property type="match status" value="3"/>
</dbReference>
<feature type="coiled-coil region" evidence="1">
    <location>
        <begin position="522"/>
        <end position="549"/>
    </location>
</feature>
<feature type="region of interest" description="Disordered" evidence="2">
    <location>
        <begin position="1032"/>
        <end position="1063"/>
    </location>
</feature>
<dbReference type="Gene3D" id="2.30.29.30">
    <property type="entry name" value="Pleckstrin-homology domain (PH domain)/Phosphotyrosine-binding domain (PTB)"/>
    <property type="match status" value="3"/>
</dbReference>
<feature type="compositionally biased region" description="Acidic residues" evidence="2">
    <location>
        <begin position="879"/>
        <end position="889"/>
    </location>
</feature>
<feature type="domain" description="RanBD1" evidence="3">
    <location>
        <begin position="1249"/>
        <end position="1383"/>
    </location>
</feature>
<dbReference type="Pfam" id="PF00638">
    <property type="entry name" value="Ran_BP1"/>
    <property type="match status" value="3"/>
</dbReference>
<sequence length="1558" mass="176361">MTIENQIESLGSSFDNVLHESFEDRIIYMQVAQKFKPENDAPLTKNRYQASVLLCNGNIISMLRCSSALPGPNHKILQKFVHFDKLIALSAQLESDPEFDKFQHYTRAQLYQRIGDYLIYSQKNMREDEIDEDMVHMCLVAYSLALEHFQLLNPTGNDVLSGAAALSILEVHALLSHNIMRVEGGIAAVKNLRNNKDIGKKLLRLFTDEKIKEGNSFLLSDAPFRANIFNGVPLIDKANLVKVMWGAVGKHNFLERIAWLFANDTYYADCNYSFIDDWLNSKDIVDLFDGDYVVSRKLTKIDVKMFLYGLSEWTRMTHKKEYPRFQRNSFLVSMPAEPPIDVQIRFWDSIVQADAEIDNRRQSVLSSKMNLVKGLESLHLLNPQNTDRRLLHSIMMFVSRSMEKGIVPEKQGFQILFSYADQILMDIKNDPYCEKAKSFMNSTKFDKHDLMSLVHPTSTAEVDDVMKSDASYALARYFLSHEDYVNAEKYAKMVDEERTPMKRWMENLYQAWVTAEVNGDRKQILEGKLKEAEEAAKKVEEEKPKEQEEQPADLETTCNDSFHTVAESLSNTLNNTIDGNMTPVGTPLATPAKFLNSPAFSKLLSSSQKSFSVRLDNESQARQCLEQQFFEEQQKAKAEMEELKRQMAELLSRQSKQEAQEQEDKEEEEFVEDIVKGICEVYRKLEGPQAEAKARIVKAKETIRNAKPVGEIFLEAKEKELQKEKEHMKSVLEVQMQLSQQMSMASSKWQDSISHMIMRRQAATLTQQFQQAQMQQAMAAWGQMTNMANNAQLQSQQSAVHRAVSGAFHGGQFFEPGTLTRSQASTGSSQPIITATIPTSAEVRSQPKPAATTASTAPIFSFRTAAPSVAKPQAQQEVQNEESEEEGAEYEPNVHFAPVIPLPDEIEVKTGEEDEEVKFMGRAKLYRWTGTEWKERGIGDLKVLRNEKNGSTRIVMRRDQVHKLCANHKIISSMSLTPMQNAKNAYVWYCKDFSESESGEDEKLAARFKEDIASKFKAAFEEAVEWVKSQGASSSVPKPGLFASVGQPKVQQPAGDDEEEDDGAAEYEPNVHFTPVIPLPAEIEVKTGEEDEEVKFVGRSKLYRWTGTEWKERGVGDLKILRNEKNGSTRIVMRREQVHKLCANHKIVSSMTLTPMQNAKNAYVWYCKDFSESESGEDEKLAARFKEDIASKFKTAFEEAVEWVKSQGVSSSDAQDETPAVPEQLQEVPQAEENPNEEEEAQEYEPDVHFAPVIPLPEEIEVKTGEEDEEVKFLERAKIYRWSGAEWKERGIGELKILWNENTGSARIVMRRDQIHNLCANHKILASMSLTPMASAKNAYVWYCKDFSESEEGEDEKLAARFKEDIAPKFKAAFEEAVEWVKSQGASSSTDKSEKAEQSTSTEGLNLFMLSTKSVAPKYPAGPVKLEDDEEEVEADRFENVTVKQFIGKFGEESALSDNFEQRGSGPLVLWHSKVLKRHRLTLGESSSINLLIGANSVHSISRTKTSVVLDCEDYASGTRAEERMFLRFGGEADAQRFSDVVGGIVEALQKSGDDAEE</sequence>
<comment type="caution">
    <text evidence="4">The sequence shown here is derived from an EMBL/GenBank/DDBJ whole genome shotgun (WGS) entry which is preliminary data.</text>
</comment>
<dbReference type="PANTHER" id="PTHR23138:SF179">
    <property type="entry name" value="NUCLEAR PORE COMPLEX PROTEIN"/>
    <property type="match status" value="1"/>
</dbReference>
<dbReference type="PROSITE" id="PS50196">
    <property type="entry name" value="RANBD1"/>
    <property type="match status" value="3"/>
</dbReference>
<protein>
    <recommendedName>
        <fullName evidence="3">RanBD1 domain-containing protein</fullName>
    </recommendedName>
</protein>
<feature type="coiled-coil region" evidence="1">
    <location>
        <begin position="626"/>
        <end position="668"/>
    </location>
</feature>
<evidence type="ECO:0000256" key="1">
    <source>
        <dbReference type="SAM" id="Coils"/>
    </source>
</evidence>
<dbReference type="FunFam" id="2.30.29.30:FF:000018">
    <property type="entry name" value="E3 SUMO-protein ligase RanBP2"/>
    <property type="match status" value="3"/>
</dbReference>
<dbReference type="EMBL" id="JAUCMV010000001">
    <property type="protein sequence ID" value="KAK0427807.1"/>
    <property type="molecule type" value="Genomic_DNA"/>
</dbReference>
<feature type="domain" description="RanBD1" evidence="3">
    <location>
        <begin position="1072"/>
        <end position="1206"/>
    </location>
</feature>
<dbReference type="SUPFAM" id="SSF50729">
    <property type="entry name" value="PH domain-like"/>
    <property type="match status" value="3"/>
</dbReference>
<evidence type="ECO:0000313" key="5">
    <source>
        <dbReference type="Proteomes" id="UP001175271"/>
    </source>
</evidence>
<accession>A0AA39INZ3</accession>
<reference evidence="4" key="1">
    <citation type="submission" date="2023-06" db="EMBL/GenBank/DDBJ databases">
        <title>Genomic analysis of the entomopathogenic nematode Steinernema hermaphroditum.</title>
        <authorList>
            <person name="Schwarz E.M."/>
            <person name="Heppert J.K."/>
            <person name="Baniya A."/>
            <person name="Schwartz H.T."/>
            <person name="Tan C.-H."/>
            <person name="Antoshechkin I."/>
            <person name="Sternberg P.W."/>
            <person name="Goodrich-Blair H."/>
            <person name="Dillman A.R."/>
        </authorList>
    </citation>
    <scope>NUCLEOTIDE SEQUENCE</scope>
    <source>
        <strain evidence="4">PS9179</strain>
        <tissue evidence="4">Whole animal</tissue>
    </source>
</reference>
<dbReference type="SMART" id="SM00160">
    <property type="entry name" value="RanBD"/>
    <property type="match status" value="3"/>
</dbReference>
<dbReference type="Proteomes" id="UP001175271">
    <property type="component" value="Unassembled WGS sequence"/>
</dbReference>